<accession>A0ABW3TPD2</accession>
<evidence type="ECO:0000313" key="3">
    <source>
        <dbReference type="Proteomes" id="UP001597181"/>
    </source>
</evidence>
<dbReference type="Proteomes" id="UP001597181">
    <property type="component" value="Unassembled WGS sequence"/>
</dbReference>
<name>A0ABW3TPD2_9MICO</name>
<organism evidence="2 3">
    <name type="scientific">Leucobacter albus</name>
    <dbReference type="NCBI Taxonomy" id="272210"/>
    <lineage>
        <taxon>Bacteria</taxon>
        <taxon>Bacillati</taxon>
        <taxon>Actinomycetota</taxon>
        <taxon>Actinomycetes</taxon>
        <taxon>Micrococcales</taxon>
        <taxon>Microbacteriaceae</taxon>
        <taxon>Leucobacter</taxon>
    </lineage>
</organism>
<dbReference type="Pfam" id="PF06114">
    <property type="entry name" value="Peptidase_M78"/>
    <property type="match status" value="1"/>
</dbReference>
<dbReference type="RefSeq" id="WP_343960827.1">
    <property type="nucleotide sequence ID" value="NZ_BAAAKZ010000010.1"/>
</dbReference>
<dbReference type="InterPro" id="IPR010359">
    <property type="entry name" value="IrrE_HExxH"/>
</dbReference>
<keyword evidence="3" id="KW-1185">Reference proteome</keyword>
<gene>
    <name evidence="2" type="ORF">ACFQ3U_11100</name>
</gene>
<proteinExistence type="predicted"/>
<protein>
    <submittedName>
        <fullName evidence="2">ImmA/IrrE family metallo-endopeptidase</fullName>
    </submittedName>
</protein>
<comment type="caution">
    <text evidence="2">The sequence shown here is derived from an EMBL/GenBank/DDBJ whole genome shotgun (WGS) entry which is preliminary data.</text>
</comment>
<feature type="domain" description="IrrE N-terminal-like" evidence="1">
    <location>
        <begin position="15"/>
        <end position="112"/>
    </location>
</feature>
<evidence type="ECO:0000313" key="2">
    <source>
        <dbReference type="EMBL" id="MFD1202440.1"/>
    </source>
</evidence>
<evidence type="ECO:0000259" key="1">
    <source>
        <dbReference type="Pfam" id="PF06114"/>
    </source>
</evidence>
<dbReference type="EMBL" id="JBHTLY010000004">
    <property type="protein sequence ID" value="MFD1202440.1"/>
    <property type="molecule type" value="Genomic_DNA"/>
</dbReference>
<reference evidence="3" key="1">
    <citation type="journal article" date="2019" name="Int. J. Syst. Evol. Microbiol.">
        <title>The Global Catalogue of Microorganisms (GCM) 10K type strain sequencing project: providing services to taxonomists for standard genome sequencing and annotation.</title>
        <authorList>
            <consortium name="The Broad Institute Genomics Platform"/>
            <consortium name="The Broad Institute Genome Sequencing Center for Infectious Disease"/>
            <person name="Wu L."/>
            <person name="Ma J."/>
        </authorList>
    </citation>
    <scope>NUCLEOTIDE SEQUENCE [LARGE SCALE GENOMIC DNA]</scope>
    <source>
        <strain evidence="3">CCUG 50213</strain>
    </source>
</reference>
<sequence>MQYLFDLAESLDACIEYVDLTHLNRDGDCNVDTRVIRLQPGMLYRLERSVLAHELAHLMRGDRRTMFGHYDAKDELRADERAAHLLIDMDGYRAAEACYGTNIEAIAQELEVMDYIVEAFERTLARIGNTVYVGAKLGHYAAKVVAA</sequence>